<keyword evidence="8" id="KW-0539">Nucleus</keyword>
<dbReference type="InterPro" id="IPR050221">
    <property type="entry name" value="26S_Proteasome_ATPase"/>
</dbReference>
<name>A0AAD5XRM0_9FUNG</name>
<dbReference type="GO" id="GO:0016887">
    <property type="term" value="F:ATP hydrolysis activity"/>
    <property type="evidence" value="ECO:0007669"/>
    <property type="project" value="InterPro"/>
</dbReference>
<evidence type="ECO:0000259" key="13">
    <source>
        <dbReference type="SMART" id="SM00382"/>
    </source>
</evidence>
<keyword evidence="12" id="KW-0175">Coiled coil</keyword>
<keyword evidence="6 11" id="KW-0067">ATP-binding</keyword>
<comment type="similarity">
    <text evidence="3 11">Belongs to the AAA ATPase family.</text>
</comment>
<comment type="caution">
    <text evidence="14">The sequence shown here is derived from an EMBL/GenBank/DDBJ whole genome shotgun (WGS) entry which is preliminary data.</text>
</comment>
<reference evidence="14" key="1">
    <citation type="submission" date="2020-05" db="EMBL/GenBank/DDBJ databases">
        <title>Phylogenomic resolution of chytrid fungi.</title>
        <authorList>
            <person name="Stajich J.E."/>
            <person name="Amses K."/>
            <person name="Simmons R."/>
            <person name="Seto K."/>
            <person name="Myers J."/>
            <person name="Bonds A."/>
            <person name="Quandt C.A."/>
            <person name="Barry K."/>
            <person name="Liu P."/>
            <person name="Grigoriev I."/>
            <person name="Longcore J.E."/>
            <person name="James T.Y."/>
        </authorList>
    </citation>
    <scope>NUCLEOTIDE SEQUENCE</scope>
    <source>
        <strain evidence="14">JEL0476</strain>
    </source>
</reference>
<evidence type="ECO:0000256" key="1">
    <source>
        <dbReference type="ARBA" id="ARBA00004123"/>
    </source>
</evidence>
<dbReference type="Gene3D" id="1.10.8.60">
    <property type="match status" value="1"/>
</dbReference>
<dbReference type="Gene3D" id="2.40.50.140">
    <property type="entry name" value="Nucleic acid-binding proteins"/>
    <property type="match status" value="1"/>
</dbReference>
<dbReference type="FunFam" id="3.40.50.300:FF:000030">
    <property type="entry name" value="26S protease regulatory subunit 8"/>
    <property type="match status" value="1"/>
</dbReference>
<dbReference type="InterPro" id="IPR041569">
    <property type="entry name" value="AAA_lid_3"/>
</dbReference>
<dbReference type="InterPro" id="IPR032501">
    <property type="entry name" value="Prot_ATP_ID_OB_2nd"/>
</dbReference>
<keyword evidence="5 11" id="KW-0547">Nucleotide-binding</keyword>
<keyword evidence="14" id="KW-0378">Hydrolase</keyword>
<dbReference type="GO" id="GO:0006508">
    <property type="term" value="P:proteolysis"/>
    <property type="evidence" value="ECO:0007669"/>
    <property type="project" value="UniProtKB-KW"/>
</dbReference>
<dbReference type="FunFam" id="1.10.8.60:FF:000006">
    <property type="entry name" value="26S protease regulatory subunit 8"/>
    <property type="match status" value="1"/>
</dbReference>
<evidence type="ECO:0000256" key="8">
    <source>
        <dbReference type="ARBA" id="ARBA00023242"/>
    </source>
</evidence>
<evidence type="ECO:0000313" key="15">
    <source>
        <dbReference type="Proteomes" id="UP001211065"/>
    </source>
</evidence>
<dbReference type="GO" id="GO:0005634">
    <property type="term" value="C:nucleus"/>
    <property type="evidence" value="ECO:0007669"/>
    <property type="project" value="UniProtKB-SubCell"/>
</dbReference>
<dbReference type="InterPro" id="IPR003960">
    <property type="entry name" value="ATPase_AAA_CS"/>
</dbReference>
<evidence type="ECO:0000256" key="7">
    <source>
        <dbReference type="ARBA" id="ARBA00022942"/>
    </source>
</evidence>
<evidence type="ECO:0000256" key="3">
    <source>
        <dbReference type="ARBA" id="ARBA00006914"/>
    </source>
</evidence>
<dbReference type="PANTHER" id="PTHR23073">
    <property type="entry name" value="26S PROTEASOME REGULATORY SUBUNIT"/>
    <property type="match status" value="1"/>
</dbReference>
<evidence type="ECO:0000256" key="9">
    <source>
        <dbReference type="ARBA" id="ARBA00024661"/>
    </source>
</evidence>
<protein>
    <recommendedName>
        <fullName evidence="10">26S proteasome regulatory subunit 8 homolog</fullName>
    </recommendedName>
</protein>
<dbReference type="SMART" id="SM00382">
    <property type="entry name" value="AAA"/>
    <property type="match status" value="1"/>
</dbReference>
<dbReference type="GO" id="GO:0008233">
    <property type="term" value="F:peptidase activity"/>
    <property type="evidence" value="ECO:0007669"/>
    <property type="project" value="UniProtKB-KW"/>
</dbReference>
<dbReference type="FunFam" id="2.40.50.140:FF:000044">
    <property type="entry name" value="26S protease regulatory subunit 8"/>
    <property type="match status" value="1"/>
</dbReference>
<dbReference type="Pfam" id="PF00004">
    <property type="entry name" value="AAA"/>
    <property type="match status" value="1"/>
</dbReference>
<dbReference type="InterPro" id="IPR003593">
    <property type="entry name" value="AAA+_ATPase"/>
</dbReference>
<dbReference type="GO" id="GO:0005524">
    <property type="term" value="F:ATP binding"/>
    <property type="evidence" value="ECO:0007669"/>
    <property type="project" value="UniProtKB-KW"/>
</dbReference>
<dbReference type="EMBL" id="JADGJW010001806">
    <property type="protein sequence ID" value="KAJ3200956.1"/>
    <property type="molecule type" value="Genomic_DNA"/>
</dbReference>
<dbReference type="InterPro" id="IPR027417">
    <property type="entry name" value="P-loop_NTPase"/>
</dbReference>
<dbReference type="PROSITE" id="PS00674">
    <property type="entry name" value="AAA"/>
    <property type="match status" value="1"/>
</dbReference>
<proteinExistence type="inferred from homology"/>
<organism evidence="14 15">
    <name type="scientific">Clydaea vesicula</name>
    <dbReference type="NCBI Taxonomy" id="447962"/>
    <lineage>
        <taxon>Eukaryota</taxon>
        <taxon>Fungi</taxon>
        <taxon>Fungi incertae sedis</taxon>
        <taxon>Chytridiomycota</taxon>
        <taxon>Chytridiomycota incertae sedis</taxon>
        <taxon>Chytridiomycetes</taxon>
        <taxon>Lobulomycetales</taxon>
        <taxon>Lobulomycetaceae</taxon>
        <taxon>Clydaea</taxon>
    </lineage>
</organism>
<feature type="domain" description="AAA+ ATPase" evidence="13">
    <location>
        <begin position="176"/>
        <end position="318"/>
    </location>
</feature>
<evidence type="ECO:0000256" key="12">
    <source>
        <dbReference type="SAM" id="Coils"/>
    </source>
</evidence>
<dbReference type="Proteomes" id="UP001211065">
    <property type="component" value="Unassembled WGS sequence"/>
</dbReference>
<dbReference type="Pfam" id="PF16450">
    <property type="entry name" value="Prot_ATP_ID_OB_C"/>
    <property type="match status" value="1"/>
</dbReference>
<keyword evidence="4" id="KW-0963">Cytoplasm</keyword>
<evidence type="ECO:0000256" key="6">
    <source>
        <dbReference type="ARBA" id="ARBA00022840"/>
    </source>
</evidence>
<dbReference type="AlphaFoldDB" id="A0AAD5XRM0"/>
<gene>
    <name evidence="14" type="primary">PSMC5</name>
    <name evidence="14" type="ORF">HK099_002448</name>
</gene>
<evidence type="ECO:0000256" key="10">
    <source>
        <dbReference type="ARBA" id="ARBA00069286"/>
    </source>
</evidence>
<sequence length="403" mass="44986">MGGTTLFEEKVSGIESYYNNKIQELQSKTTFKAQNLRRLEAQRNQLNAKVRLLREELALLHEPASYVGEVIKLMGKKKVLVKVNPEGKYVVDIHPSVDINKLTPTLRVALRHDSYQLHKILPNKIDPLVSLMMVEKVPDSTYEMIGGLERQIKEIKEVIELPVKHPELFDSLGIAQPKGVLLYGPPGTGKTLLARAVAHHTDCKFIRVSGSELVQKYIGEGSRMVRELFVMAREHAPSIIFMDEIDSIGSSRGDSGGGGGGGDSEVQRTMLELLNQLDGFEATQSIKVIMATNRIDILDAALLRPGRIDRKIEFPPPNEAARTDILKIHSRKMNLTRGINLRKIAEQTTGASGAEVKGVCTEAGMYALRERRVHVTQEDFEMAVAKVLKKDSEQNMSIRKLFK</sequence>
<dbReference type="GO" id="GO:0005737">
    <property type="term" value="C:cytoplasm"/>
    <property type="evidence" value="ECO:0007669"/>
    <property type="project" value="UniProtKB-SubCell"/>
</dbReference>
<comment type="subcellular location">
    <subcellularLocation>
        <location evidence="2">Cytoplasm</location>
    </subcellularLocation>
    <subcellularLocation>
        <location evidence="1">Nucleus</location>
    </subcellularLocation>
</comment>
<dbReference type="Pfam" id="PF17862">
    <property type="entry name" value="AAA_lid_3"/>
    <property type="match status" value="1"/>
</dbReference>
<keyword evidence="14" id="KW-0645">Protease</keyword>
<dbReference type="InterPro" id="IPR012340">
    <property type="entry name" value="NA-bd_OB-fold"/>
</dbReference>
<evidence type="ECO:0000256" key="2">
    <source>
        <dbReference type="ARBA" id="ARBA00004496"/>
    </source>
</evidence>
<dbReference type="Gene3D" id="3.40.50.300">
    <property type="entry name" value="P-loop containing nucleotide triphosphate hydrolases"/>
    <property type="match status" value="1"/>
</dbReference>
<feature type="coiled-coil region" evidence="12">
    <location>
        <begin position="22"/>
        <end position="56"/>
    </location>
</feature>
<comment type="function">
    <text evidence="9">The 26S proteasome is involved in the ATP-dependent degradation of ubiquitinated proteins. The regulatory (or ATPase) complex confers ATP dependency and substrate specificity to the 26S complex.</text>
</comment>
<evidence type="ECO:0000256" key="5">
    <source>
        <dbReference type="ARBA" id="ARBA00022741"/>
    </source>
</evidence>
<keyword evidence="7" id="KW-0647">Proteasome</keyword>
<dbReference type="InterPro" id="IPR003959">
    <property type="entry name" value="ATPase_AAA_core"/>
</dbReference>
<dbReference type="GO" id="GO:0008540">
    <property type="term" value="C:proteasome regulatory particle, base subcomplex"/>
    <property type="evidence" value="ECO:0007669"/>
    <property type="project" value="UniProtKB-ARBA"/>
</dbReference>
<evidence type="ECO:0000256" key="11">
    <source>
        <dbReference type="RuleBase" id="RU003651"/>
    </source>
</evidence>
<evidence type="ECO:0000313" key="14">
    <source>
        <dbReference type="EMBL" id="KAJ3200956.1"/>
    </source>
</evidence>
<accession>A0AAD5XRM0</accession>
<keyword evidence="15" id="KW-1185">Reference proteome</keyword>
<evidence type="ECO:0000256" key="4">
    <source>
        <dbReference type="ARBA" id="ARBA00022490"/>
    </source>
</evidence>
<dbReference type="SUPFAM" id="SSF52540">
    <property type="entry name" value="P-loop containing nucleoside triphosphate hydrolases"/>
    <property type="match status" value="1"/>
</dbReference>